<dbReference type="AlphaFoldDB" id="A0A9Q8MU86"/>
<evidence type="ECO:0000256" key="1">
    <source>
        <dbReference type="ARBA" id="ARBA00023125"/>
    </source>
</evidence>
<dbReference type="SUPFAM" id="SSF46689">
    <property type="entry name" value="Homeodomain-like"/>
    <property type="match status" value="1"/>
</dbReference>
<dbReference type="Proteomes" id="UP000784700">
    <property type="component" value="Unassembled WGS sequence"/>
</dbReference>
<dbReference type="GeneID" id="58108363"/>
<protein>
    <submittedName>
        <fullName evidence="4">TetR/AcrR family transcriptional regulator</fullName>
    </submittedName>
</protein>
<evidence type="ECO:0000259" key="3">
    <source>
        <dbReference type="PROSITE" id="PS50977"/>
    </source>
</evidence>
<dbReference type="GO" id="GO:0003677">
    <property type="term" value="F:DNA binding"/>
    <property type="evidence" value="ECO:0007669"/>
    <property type="project" value="UniProtKB-UniRule"/>
</dbReference>
<dbReference type="InterPro" id="IPR001647">
    <property type="entry name" value="HTH_TetR"/>
</dbReference>
<reference evidence="4" key="1">
    <citation type="submission" date="2018-08" db="EMBL/GenBank/DDBJ databases">
        <title>Comparative genomics of wild bee and flower associated Lactobacillus reveals potential adaptation to the bee host.</title>
        <authorList>
            <person name="Vuong H.Q."/>
            <person name="Mcfrederick Q.S."/>
        </authorList>
    </citation>
    <scope>NUCLEOTIDE SEQUENCE</scope>
    <source>
        <strain evidence="4">HV_63</strain>
    </source>
</reference>
<feature type="DNA-binding region" description="H-T-H motif" evidence="2">
    <location>
        <begin position="34"/>
        <end position="53"/>
    </location>
</feature>
<feature type="domain" description="HTH tetR-type" evidence="3">
    <location>
        <begin position="11"/>
        <end position="71"/>
    </location>
</feature>
<accession>A0A9Q8MU86</accession>
<dbReference type="RefSeq" id="WP_140934429.1">
    <property type="nucleotide sequence ID" value="NZ_QUBF01000003.1"/>
</dbReference>
<dbReference type="EMBL" id="QUBG01000003">
    <property type="protein sequence ID" value="TPR44154.1"/>
    <property type="molecule type" value="Genomic_DNA"/>
</dbReference>
<name>A0A9Q8MU86_9LACO</name>
<evidence type="ECO:0000313" key="4">
    <source>
        <dbReference type="EMBL" id="TPR44154.1"/>
    </source>
</evidence>
<dbReference type="InterPro" id="IPR009057">
    <property type="entry name" value="Homeodomain-like_sf"/>
</dbReference>
<evidence type="ECO:0000313" key="5">
    <source>
        <dbReference type="Proteomes" id="UP000784700"/>
    </source>
</evidence>
<evidence type="ECO:0000256" key="2">
    <source>
        <dbReference type="PROSITE-ProRule" id="PRU00335"/>
    </source>
</evidence>
<keyword evidence="1 2" id="KW-0238">DNA-binding</keyword>
<gene>
    <name evidence="4" type="ORF">DY130_03705</name>
</gene>
<dbReference type="Gene3D" id="1.10.357.10">
    <property type="entry name" value="Tetracycline Repressor, domain 2"/>
    <property type="match status" value="1"/>
</dbReference>
<comment type="caution">
    <text evidence="4">The sequence shown here is derived from an EMBL/GenBank/DDBJ whole genome shotgun (WGS) entry which is preliminary data.</text>
</comment>
<proteinExistence type="predicted"/>
<organism evidence="4 5">
    <name type="scientific">Apilactobacillus micheneri</name>
    <dbReference type="NCBI Taxonomy" id="1899430"/>
    <lineage>
        <taxon>Bacteria</taxon>
        <taxon>Bacillati</taxon>
        <taxon>Bacillota</taxon>
        <taxon>Bacilli</taxon>
        <taxon>Lactobacillales</taxon>
        <taxon>Lactobacillaceae</taxon>
        <taxon>Apilactobacillus</taxon>
    </lineage>
</organism>
<dbReference type="PROSITE" id="PS50977">
    <property type="entry name" value="HTH_TETR_2"/>
    <property type="match status" value="1"/>
</dbReference>
<sequence>MATKTFENLNKEKKDQIFNSLLNEFSEYRLSEAQVARIIKNCGIARGSFYKYFNDINDSYDYVLDVVLHEVHFDVFERIKKEKNNTLNAFYESTIDFINKIDNSKYRNFYKLYVEYNQYSLKQSNYNYHKLSKDNLILLVDGQKISDFNKIISVYKFVTMAAHATIKSILMNEDKNQELSDFKLYLNVIKKGLID</sequence>